<feature type="transmembrane region" description="Helical" evidence="2">
    <location>
        <begin position="119"/>
        <end position="142"/>
    </location>
</feature>
<name>A0AAN6M8V3_9PEZI</name>
<dbReference type="EMBL" id="MU856445">
    <property type="protein sequence ID" value="KAK3896701.1"/>
    <property type="molecule type" value="Genomic_DNA"/>
</dbReference>
<gene>
    <name evidence="3" type="ORF">C8A05DRAFT_39751</name>
</gene>
<accession>A0AAN6M8V3</accession>
<proteinExistence type="predicted"/>
<sequence length="199" mass="21425">MGAQGLMAVGVPPQPLWLLYIKIAILVLSLIVLALGAYSESLLWGGGGPGGMDIFIALWSFIVYGGGAALEIWAPQFYYRIGMLVGQILAIIFWLTAWAWSASVASVWLSYRYKTFGGSLAGCAGLGAIAWVLTIVHLIFFIRASILESNPASQAELGKVEVPAQQPYPAQQPGYPAQAPQPYPAQQYPVQQQGPYPPQ</sequence>
<keyword evidence="4" id="KW-1185">Reference proteome</keyword>
<feature type="transmembrane region" description="Helical" evidence="2">
    <location>
        <begin position="77"/>
        <end position="99"/>
    </location>
</feature>
<organism evidence="3 4">
    <name type="scientific">Staphylotrichum tortipilum</name>
    <dbReference type="NCBI Taxonomy" id="2831512"/>
    <lineage>
        <taxon>Eukaryota</taxon>
        <taxon>Fungi</taxon>
        <taxon>Dikarya</taxon>
        <taxon>Ascomycota</taxon>
        <taxon>Pezizomycotina</taxon>
        <taxon>Sordariomycetes</taxon>
        <taxon>Sordariomycetidae</taxon>
        <taxon>Sordariales</taxon>
        <taxon>Chaetomiaceae</taxon>
        <taxon>Staphylotrichum</taxon>
    </lineage>
</organism>
<reference evidence="3" key="1">
    <citation type="journal article" date="2023" name="Mol. Phylogenet. Evol.">
        <title>Genome-scale phylogeny and comparative genomics of the fungal order Sordariales.</title>
        <authorList>
            <person name="Hensen N."/>
            <person name="Bonometti L."/>
            <person name="Westerberg I."/>
            <person name="Brannstrom I.O."/>
            <person name="Guillou S."/>
            <person name="Cros-Aarteil S."/>
            <person name="Calhoun S."/>
            <person name="Haridas S."/>
            <person name="Kuo A."/>
            <person name="Mondo S."/>
            <person name="Pangilinan J."/>
            <person name="Riley R."/>
            <person name="LaButti K."/>
            <person name="Andreopoulos B."/>
            <person name="Lipzen A."/>
            <person name="Chen C."/>
            <person name="Yan M."/>
            <person name="Daum C."/>
            <person name="Ng V."/>
            <person name="Clum A."/>
            <person name="Steindorff A."/>
            <person name="Ohm R.A."/>
            <person name="Martin F."/>
            <person name="Silar P."/>
            <person name="Natvig D.O."/>
            <person name="Lalanne C."/>
            <person name="Gautier V."/>
            <person name="Ament-Velasquez S.L."/>
            <person name="Kruys A."/>
            <person name="Hutchinson M.I."/>
            <person name="Powell A.J."/>
            <person name="Barry K."/>
            <person name="Miller A.N."/>
            <person name="Grigoriev I.V."/>
            <person name="Debuchy R."/>
            <person name="Gladieux P."/>
            <person name="Hiltunen Thoren M."/>
            <person name="Johannesson H."/>
        </authorList>
    </citation>
    <scope>NUCLEOTIDE SEQUENCE</scope>
    <source>
        <strain evidence="3">CBS 103.79</strain>
    </source>
</reference>
<keyword evidence="2" id="KW-0472">Membrane</keyword>
<evidence type="ECO:0000313" key="4">
    <source>
        <dbReference type="Proteomes" id="UP001303889"/>
    </source>
</evidence>
<evidence type="ECO:0000256" key="2">
    <source>
        <dbReference type="SAM" id="Phobius"/>
    </source>
</evidence>
<dbReference type="AlphaFoldDB" id="A0AAN6M8V3"/>
<evidence type="ECO:0008006" key="5">
    <source>
        <dbReference type="Google" id="ProtNLM"/>
    </source>
</evidence>
<comment type="caution">
    <text evidence="3">The sequence shown here is derived from an EMBL/GenBank/DDBJ whole genome shotgun (WGS) entry which is preliminary data.</text>
</comment>
<protein>
    <recommendedName>
        <fullName evidence="5">MARVEL domain-containing protein</fullName>
    </recommendedName>
</protein>
<dbReference type="Proteomes" id="UP001303889">
    <property type="component" value="Unassembled WGS sequence"/>
</dbReference>
<evidence type="ECO:0000313" key="3">
    <source>
        <dbReference type="EMBL" id="KAK3896701.1"/>
    </source>
</evidence>
<evidence type="ECO:0000256" key="1">
    <source>
        <dbReference type="SAM" id="MobiDB-lite"/>
    </source>
</evidence>
<keyword evidence="2" id="KW-0812">Transmembrane</keyword>
<feature type="transmembrane region" description="Helical" evidence="2">
    <location>
        <begin position="16"/>
        <end position="38"/>
    </location>
</feature>
<keyword evidence="2" id="KW-1133">Transmembrane helix</keyword>
<feature type="transmembrane region" description="Helical" evidence="2">
    <location>
        <begin position="50"/>
        <end position="70"/>
    </location>
</feature>
<reference evidence="3" key="2">
    <citation type="submission" date="2023-05" db="EMBL/GenBank/DDBJ databases">
        <authorList>
            <consortium name="Lawrence Berkeley National Laboratory"/>
            <person name="Steindorff A."/>
            <person name="Hensen N."/>
            <person name="Bonometti L."/>
            <person name="Westerberg I."/>
            <person name="Brannstrom I.O."/>
            <person name="Guillou S."/>
            <person name="Cros-Aarteil S."/>
            <person name="Calhoun S."/>
            <person name="Haridas S."/>
            <person name="Kuo A."/>
            <person name="Mondo S."/>
            <person name="Pangilinan J."/>
            <person name="Riley R."/>
            <person name="Labutti K."/>
            <person name="Andreopoulos B."/>
            <person name="Lipzen A."/>
            <person name="Chen C."/>
            <person name="Yanf M."/>
            <person name="Daum C."/>
            <person name="Ng V."/>
            <person name="Clum A."/>
            <person name="Ohm R."/>
            <person name="Martin F."/>
            <person name="Silar P."/>
            <person name="Natvig D."/>
            <person name="Lalanne C."/>
            <person name="Gautier V."/>
            <person name="Ament-Velasquez S.L."/>
            <person name="Kruys A."/>
            <person name="Hutchinson M.I."/>
            <person name="Powell A.J."/>
            <person name="Barry K."/>
            <person name="Miller A.N."/>
            <person name="Grigoriev I.V."/>
            <person name="Debuchy R."/>
            <person name="Gladieux P."/>
            <person name="Thoren M.H."/>
            <person name="Johannesson H."/>
        </authorList>
    </citation>
    <scope>NUCLEOTIDE SEQUENCE</scope>
    <source>
        <strain evidence="3">CBS 103.79</strain>
    </source>
</reference>
<feature type="region of interest" description="Disordered" evidence="1">
    <location>
        <begin position="166"/>
        <end position="199"/>
    </location>
</feature>